<dbReference type="EMBL" id="CYXZ01000003">
    <property type="protein sequence ID" value="CUM79969.1"/>
    <property type="molecule type" value="Genomic_DNA"/>
</dbReference>
<gene>
    <name evidence="1" type="ORF">ERS852572_00540</name>
</gene>
<reference evidence="1 2" key="1">
    <citation type="submission" date="2015-09" db="EMBL/GenBank/DDBJ databases">
        <authorList>
            <consortium name="Pathogen Informatics"/>
        </authorList>
    </citation>
    <scope>NUCLEOTIDE SEQUENCE [LARGE SCALE GENOMIC DNA]</scope>
    <source>
        <strain evidence="1 2">2789STDY5834960</strain>
    </source>
</reference>
<dbReference type="OrthoDB" id="5363652at2"/>
<dbReference type="Pfam" id="PF07751">
    <property type="entry name" value="Abi_2"/>
    <property type="match status" value="1"/>
</dbReference>
<dbReference type="AlphaFoldDB" id="A0A173RQU2"/>
<evidence type="ECO:0000313" key="1">
    <source>
        <dbReference type="EMBL" id="CUM79969.1"/>
    </source>
</evidence>
<dbReference type="STRING" id="166486.ERS852572_00540"/>
<proteinExistence type="predicted"/>
<dbReference type="InterPro" id="IPR011664">
    <property type="entry name" value="Abi_system_AbiD/AbiF-like"/>
</dbReference>
<name>A0A173RQU2_9FIRM</name>
<sequence length="325" mass="37500">MNRTDKPKMTSKALIDKLRDEKGVSFKYVTEDNAEKYLAQINNYLRTASYRKNYQKYLNGPSKGKYIDLDFAYLQELSTVDMHLRNLVTRMCIDIEHDLKVLLLENLENDAGEDGYDIVDNFLSNNPYIAGKIEAASASPFTGNLIKKYFTIQRVYNPQKGKSENKITAFDCPAWVLMELLSFGDFIHFYEYYYGLKGSIPVDISMINLVKSLRNGCAHNNCIIADLNPGSSTAPAAIYRIIKKMPDINKNQRQKKLSCRAVLEFVSMLCVYDMVVSEKVKKHRINELKQLFDVRIREKKGFFQKNQLITSTFDFVYKVIKNLFG</sequence>
<organism evidence="1 2">
    <name type="scientific">Roseburia intestinalis</name>
    <dbReference type="NCBI Taxonomy" id="166486"/>
    <lineage>
        <taxon>Bacteria</taxon>
        <taxon>Bacillati</taxon>
        <taxon>Bacillota</taxon>
        <taxon>Clostridia</taxon>
        <taxon>Lachnospirales</taxon>
        <taxon>Lachnospiraceae</taxon>
        <taxon>Roseburia</taxon>
    </lineage>
</organism>
<dbReference type="PaxDb" id="166486-ERS852572_00540"/>
<dbReference type="RefSeq" id="WP_055193226.1">
    <property type="nucleotide sequence ID" value="NZ_CABIYH010000003.1"/>
</dbReference>
<protein>
    <submittedName>
        <fullName evidence="1">Abortive infection bacteriophage resistance protein</fullName>
    </submittedName>
</protein>
<accession>A0A173RQU2</accession>
<dbReference type="Proteomes" id="UP000095350">
    <property type="component" value="Unassembled WGS sequence"/>
</dbReference>
<evidence type="ECO:0000313" key="2">
    <source>
        <dbReference type="Proteomes" id="UP000095350"/>
    </source>
</evidence>